<name>A0A6A5F5N1_PERFL</name>
<gene>
    <name evidence="1" type="ORF">PFLUV_G00092400</name>
</gene>
<dbReference type="AlphaFoldDB" id="A0A6A5F5N1"/>
<keyword evidence="2" id="KW-1185">Reference proteome</keyword>
<organism evidence="1 2">
    <name type="scientific">Perca fluviatilis</name>
    <name type="common">European perch</name>
    <dbReference type="NCBI Taxonomy" id="8168"/>
    <lineage>
        <taxon>Eukaryota</taxon>
        <taxon>Metazoa</taxon>
        <taxon>Chordata</taxon>
        <taxon>Craniata</taxon>
        <taxon>Vertebrata</taxon>
        <taxon>Euteleostomi</taxon>
        <taxon>Actinopterygii</taxon>
        <taxon>Neopterygii</taxon>
        <taxon>Teleostei</taxon>
        <taxon>Neoteleostei</taxon>
        <taxon>Acanthomorphata</taxon>
        <taxon>Eupercaria</taxon>
        <taxon>Perciformes</taxon>
        <taxon>Percoidei</taxon>
        <taxon>Percidae</taxon>
        <taxon>Percinae</taxon>
        <taxon>Perca</taxon>
    </lineage>
</organism>
<reference evidence="1 2" key="1">
    <citation type="submission" date="2019-06" db="EMBL/GenBank/DDBJ databases">
        <title>A chromosome-scale genome assembly of the European perch, Perca fluviatilis.</title>
        <authorList>
            <person name="Roques C."/>
            <person name="Zahm M."/>
            <person name="Cabau C."/>
            <person name="Klopp C."/>
            <person name="Bouchez O."/>
            <person name="Donnadieu C."/>
            <person name="Kuhl H."/>
            <person name="Gislard M."/>
            <person name="Guendouz S."/>
            <person name="Journot L."/>
            <person name="Haffray P."/>
            <person name="Bestin A."/>
            <person name="Morvezen R."/>
            <person name="Feron R."/>
            <person name="Wen M."/>
            <person name="Jouanno E."/>
            <person name="Herpin A."/>
            <person name="Schartl M."/>
            <person name="Postlethwait J."/>
            <person name="Schaerlinger B."/>
            <person name="Chardard D."/>
            <person name="Lecocq T."/>
            <person name="Poncet C."/>
            <person name="Jaffrelo L."/>
            <person name="Lampietro C."/>
            <person name="Guiguen Y."/>
        </authorList>
    </citation>
    <scope>NUCLEOTIDE SEQUENCE [LARGE SCALE GENOMIC DNA]</scope>
    <source>
        <tissue evidence="1">Blood</tissue>
    </source>
</reference>
<sequence>MRPPQRFCSEGHWRPRAVVGLVAVDKAVYVLNNKHRLTQKKVWDVVEKYDTGCTPGGGKDGMGCSTMLG</sequence>
<evidence type="ECO:0000313" key="2">
    <source>
        <dbReference type="Proteomes" id="UP000465112"/>
    </source>
</evidence>
<evidence type="ECO:0000313" key="1">
    <source>
        <dbReference type="EMBL" id="KAF1388640.1"/>
    </source>
</evidence>
<dbReference type="Proteomes" id="UP000465112">
    <property type="component" value="Chromosome 7"/>
</dbReference>
<accession>A0A6A5F5N1</accession>
<protein>
    <submittedName>
        <fullName evidence="1">Uncharacterized protein</fullName>
    </submittedName>
</protein>
<proteinExistence type="predicted"/>
<dbReference type="Gene3D" id="6.20.50.160">
    <property type="match status" value="1"/>
</dbReference>
<dbReference type="Gene3D" id="2.60.40.1930">
    <property type="match status" value="1"/>
</dbReference>
<dbReference type="EMBL" id="VHII01000007">
    <property type="protein sequence ID" value="KAF1388640.1"/>
    <property type="molecule type" value="Genomic_DNA"/>
</dbReference>
<comment type="caution">
    <text evidence="1">The sequence shown here is derived from an EMBL/GenBank/DDBJ whole genome shotgun (WGS) entry which is preliminary data.</text>
</comment>